<dbReference type="AlphaFoldDB" id="A0A0C3CEC1"/>
<dbReference type="EMBL" id="KN832978">
    <property type="protein sequence ID" value="KIM88072.1"/>
    <property type="molecule type" value="Genomic_DNA"/>
</dbReference>
<proteinExistence type="predicted"/>
<evidence type="ECO:0000256" key="1">
    <source>
        <dbReference type="SAM" id="MobiDB-lite"/>
    </source>
</evidence>
<feature type="region of interest" description="Disordered" evidence="1">
    <location>
        <begin position="24"/>
        <end position="52"/>
    </location>
</feature>
<feature type="compositionally biased region" description="Basic and acidic residues" evidence="1">
    <location>
        <begin position="37"/>
        <end position="52"/>
    </location>
</feature>
<dbReference type="Proteomes" id="UP000054166">
    <property type="component" value="Unassembled WGS sequence"/>
</dbReference>
<accession>A0A0C3CEC1</accession>
<keyword evidence="3" id="KW-1185">Reference proteome</keyword>
<evidence type="ECO:0000313" key="2">
    <source>
        <dbReference type="EMBL" id="KIM88072.1"/>
    </source>
</evidence>
<organism evidence="2 3">
    <name type="scientific">Piloderma croceum (strain F 1598)</name>
    <dbReference type="NCBI Taxonomy" id="765440"/>
    <lineage>
        <taxon>Eukaryota</taxon>
        <taxon>Fungi</taxon>
        <taxon>Dikarya</taxon>
        <taxon>Basidiomycota</taxon>
        <taxon>Agaricomycotina</taxon>
        <taxon>Agaricomycetes</taxon>
        <taxon>Agaricomycetidae</taxon>
        <taxon>Atheliales</taxon>
        <taxon>Atheliaceae</taxon>
        <taxon>Piloderma</taxon>
    </lineage>
</organism>
<sequence>MVQVHQAPRSNCLSGYFLISTISHKRPRRQPNGYDVSRSEDDHRRTAKDSFHSHAAVVELPTVYRAGLRITLHRQKHTEHPIAFQRKPINDTIAPDTKFSRK</sequence>
<protein>
    <submittedName>
        <fullName evidence="2">Uncharacterized protein</fullName>
    </submittedName>
</protein>
<dbReference type="HOGENOM" id="CLU_2278489_0_0_1"/>
<name>A0A0C3CEC1_PILCF</name>
<dbReference type="InParanoid" id="A0A0C3CEC1"/>
<reference evidence="2 3" key="1">
    <citation type="submission" date="2014-04" db="EMBL/GenBank/DDBJ databases">
        <authorList>
            <consortium name="DOE Joint Genome Institute"/>
            <person name="Kuo A."/>
            <person name="Tarkka M."/>
            <person name="Buscot F."/>
            <person name="Kohler A."/>
            <person name="Nagy L.G."/>
            <person name="Floudas D."/>
            <person name="Copeland A."/>
            <person name="Barry K.W."/>
            <person name="Cichocki N."/>
            <person name="Veneault-Fourrey C."/>
            <person name="LaButti K."/>
            <person name="Lindquist E.A."/>
            <person name="Lipzen A."/>
            <person name="Lundell T."/>
            <person name="Morin E."/>
            <person name="Murat C."/>
            <person name="Sun H."/>
            <person name="Tunlid A."/>
            <person name="Henrissat B."/>
            <person name="Grigoriev I.V."/>
            <person name="Hibbett D.S."/>
            <person name="Martin F."/>
            <person name="Nordberg H.P."/>
            <person name="Cantor M.N."/>
            <person name="Hua S.X."/>
        </authorList>
    </citation>
    <scope>NUCLEOTIDE SEQUENCE [LARGE SCALE GENOMIC DNA]</scope>
    <source>
        <strain evidence="2 3">F 1598</strain>
    </source>
</reference>
<reference evidence="3" key="2">
    <citation type="submission" date="2015-01" db="EMBL/GenBank/DDBJ databases">
        <title>Evolutionary Origins and Diversification of the Mycorrhizal Mutualists.</title>
        <authorList>
            <consortium name="DOE Joint Genome Institute"/>
            <consortium name="Mycorrhizal Genomics Consortium"/>
            <person name="Kohler A."/>
            <person name="Kuo A."/>
            <person name="Nagy L.G."/>
            <person name="Floudas D."/>
            <person name="Copeland A."/>
            <person name="Barry K.W."/>
            <person name="Cichocki N."/>
            <person name="Veneault-Fourrey C."/>
            <person name="LaButti K."/>
            <person name="Lindquist E.A."/>
            <person name="Lipzen A."/>
            <person name="Lundell T."/>
            <person name="Morin E."/>
            <person name="Murat C."/>
            <person name="Riley R."/>
            <person name="Ohm R."/>
            <person name="Sun H."/>
            <person name="Tunlid A."/>
            <person name="Henrissat B."/>
            <person name="Grigoriev I.V."/>
            <person name="Hibbett D.S."/>
            <person name="Martin F."/>
        </authorList>
    </citation>
    <scope>NUCLEOTIDE SEQUENCE [LARGE SCALE GENOMIC DNA]</scope>
    <source>
        <strain evidence="3">F 1598</strain>
    </source>
</reference>
<gene>
    <name evidence="2" type="ORF">PILCRDRAFT_269933</name>
</gene>
<evidence type="ECO:0000313" key="3">
    <source>
        <dbReference type="Proteomes" id="UP000054166"/>
    </source>
</evidence>